<evidence type="ECO:0000256" key="1">
    <source>
        <dbReference type="SAM" id="MobiDB-lite"/>
    </source>
</evidence>
<dbReference type="GO" id="GO:0016787">
    <property type="term" value="F:hydrolase activity"/>
    <property type="evidence" value="ECO:0007669"/>
    <property type="project" value="UniProtKB-ARBA"/>
</dbReference>
<dbReference type="PANTHER" id="PTHR47203">
    <property type="match status" value="1"/>
</dbReference>
<dbReference type="PANTHER" id="PTHR47203:SF1">
    <property type="entry name" value="HYPOTHETICAL BASE EXCISION DNA REPAIR PROTEIN (EUROFUNG)"/>
    <property type="match status" value="1"/>
</dbReference>
<protein>
    <submittedName>
        <fullName evidence="3">DNA glycosylase</fullName>
    </submittedName>
</protein>
<dbReference type="InterPro" id="IPR023170">
    <property type="entry name" value="HhH_base_excis_C"/>
</dbReference>
<organism evidence="3 4">
    <name type="scientific">Chloropicon primus</name>
    <dbReference type="NCBI Taxonomy" id="1764295"/>
    <lineage>
        <taxon>Eukaryota</taxon>
        <taxon>Viridiplantae</taxon>
        <taxon>Chlorophyta</taxon>
        <taxon>Chloropicophyceae</taxon>
        <taxon>Chloropicales</taxon>
        <taxon>Chloropicaceae</taxon>
        <taxon>Chloropicon</taxon>
    </lineage>
</organism>
<dbReference type="InterPro" id="IPR003265">
    <property type="entry name" value="HhH-GPD_domain"/>
</dbReference>
<evidence type="ECO:0000313" key="3">
    <source>
        <dbReference type="EMBL" id="QDZ21279.1"/>
    </source>
</evidence>
<keyword evidence="4" id="KW-1185">Reference proteome</keyword>
<feature type="region of interest" description="Disordered" evidence="1">
    <location>
        <begin position="55"/>
        <end position="78"/>
    </location>
</feature>
<reference evidence="3 4" key="1">
    <citation type="submission" date="2018-07" db="EMBL/GenBank/DDBJ databases">
        <title>The complete nuclear genome of the prasinophyte Chloropicon primus (CCMP1205).</title>
        <authorList>
            <person name="Pombert J.-F."/>
            <person name="Otis C."/>
            <person name="Turmel M."/>
            <person name="Lemieux C."/>
        </authorList>
    </citation>
    <scope>NUCLEOTIDE SEQUENCE [LARGE SCALE GENOMIC DNA]</scope>
    <source>
        <strain evidence="3 4">CCMP1205</strain>
    </source>
</reference>
<evidence type="ECO:0000259" key="2">
    <source>
        <dbReference type="SMART" id="SM00478"/>
    </source>
</evidence>
<gene>
    <name evidence="3" type="ORF">A3770_05p37970</name>
</gene>
<proteinExistence type="predicted"/>
<dbReference type="Gene3D" id="1.10.340.30">
    <property type="entry name" value="Hypothetical protein, domain 2"/>
    <property type="match status" value="1"/>
</dbReference>
<dbReference type="Pfam" id="PF00730">
    <property type="entry name" value="HhH-GPD"/>
    <property type="match status" value="1"/>
</dbReference>
<sequence length="318" mass="35317">MAPARTRIKTEASSIRPSQIEGRVVKKRGTLLESLANKKGTPGIKVERGVKVKAEPVTTVPRSGDDGGEGPFPGFSRPYEEECRSVTRRLIELHGDPQKGWRSGEGDDADAEARHLIHGEDRLQVEVERVSVLDSLVGTILSQNTTDKTSHKAYASLKSAFPTWESVRTGDPSKVAESIKVGGLSEIKTGRIQSILSAVHKERGECSLEHLRSMSDEYIKRYLSAFKGVGPKTVSCVLMFCLQRPDFPVDVHVWKLAVALGWVPAKASREQTYEHLNRKVPSDVKYDLHVLLVEHGKVFNNDAKHLRPCVKEALRRIN</sequence>
<name>A0A5B8MLH9_9CHLO</name>
<dbReference type="EMBL" id="CP031038">
    <property type="protein sequence ID" value="QDZ21279.1"/>
    <property type="molecule type" value="Genomic_DNA"/>
</dbReference>
<evidence type="ECO:0000313" key="4">
    <source>
        <dbReference type="Proteomes" id="UP000316726"/>
    </source>
</evidence>
<dbReference type="Proteomes" id="UP000316726">
    <property type="component" value="Chromosome 5"/>
</dbReference>
<dbReference type="GO" id="GO:0140097">
    <property type="term" value="F:catalytic activity, acting on DNA"/>
    <property type="evidence" value="ECO:0007669"/>
    <property type="project" value="UniProtKB-ARBA"/>
</dbReference>
<dbReference type="Gene3D" id="1.10.1670.10">
    <property type="entry name" value="Helix-hairpin-Helix base-excision DNA repair enzymes (C-terminal)"/>
    <property type="match status" value="1"/>
</dbReference>
<dbReference type="SUPFAM" id="SSF48150">
    <property type="entry name" value="DNA-glycosylase"/>
    <property type="match status" value="1"/>
</dbReference>
<accession>A0A5B8MLH9</accession>
<dbReference type="AlphaFoldDB" id="A0A5B8MLH9"/>
<dbReference type="CDD" id="cd00056">
    <property type="entry name" value="ENDO3c"/>
    <property type="match status" value="1"/>
</dbReference>
<feature type="domain" description="HhH-GPD" evidence="2">
    <location>
        <begin position="141"/>
        <end position="298"/>
    </location>
</feature>
<dbReference type="GO" id="GO:0006284">
    <property type="term" value="P:base-excision repair"/>
    <property type="evidence" value="ECO:0007669"/>
    <property type="project" value="InterPro"/>
</dbReference>
<dbReference type="OrthoDB" id="5607at2759"/>
<dbReference type="SMART" id="SM00478">
    <property type="entry name" value="ENDO3c"/>
    <property type="match status" value="1"/>
</dbReference>
<dbReference type="STRING" id="1764295.A0A5B8MLH9"/>
<dbReference type="InterPro" id="IPR011257">
    <property type="entry name" value="DNA_glycosylase"/>
</dbReference>